<keyword evidence="3" id="KW-1185">Reference proteome</keyword>
<organism evidence="2 3">
    <name type="scientific">Podospora aff. communis PSN243</name>
    <dbReference type="NCBI Taxonomy" id="3040156"/>
    <lineage>
        <taxon>Eukaryota</taxon>
        <taxon>Fungi</taxon>
        <taxon>Dikarya</taxon>
        <taxon>Ascomycota</taxon>
        <taxon>Pezizomycotina</taxon>
        <taxon>Sordariomycetes</taxon>
        <taxon>Sordariomycetidae</taxon>
        <taxon>Sordariales</taxon>
        <taxon>Podosporaceae</taxon>
        <taxon>Podospora</taxon>
    </lineage>
</organism>
<evidence type="ECO:0000313" key="2">
    <source>
        <dbReference type="EMBL" id="KAK4444330.1"/>
    </source>
</evidence>
<dbReference type="Proteomes" id="UP001321760">
    <property type="component" value="Unassembled WGS sequence"/>
</dbReference>
<dbReference type="AlphaFoldDB" id="A0AAV9G8I3"/>
<proteinExistence type="predicted"/>
<protein>
    <submittedName>
        <fullName evidence="2">Uncharacterized protein</fullName>
    </submittedName>
</protein>
<evidence type="ECO:0000256" key="1">
    <source>
        <dbReference type="SAM" id="MobiDB-lite"/>
    </source>
</evidence>
<reference evidence="2" key="2">
    <citation type="submission" date="2023-05" db="EMBL/GenBank/DDBJ databases">
        <authorList>
            <consortium name="Lawrence Berkeley National Laboratory"/>
            <person name="Steindorff A."/>
            <person name="Hensen N."/>
            <person name="Bonometti L."/>
            <person name="Westerberg I."/>
            <person name="Brannstrom I.O."/>
            <person name="Guillou S."/>
            <person name="Cros-Aarteil S."/>
            <person name="Calhoun S."/>
            <person name="Haridas S."/>
            <person name="Kuo A."/>
            <person name="Mondo S."/>
            <person name="Pangilinan J."/>
            <person name="Riley R."/>
            <person name="Labutti K."/>
            <person name="Andreopoulos B."/>
            <person name="Lipzen A."/>
            <person name="Chen C."/>
            <person name="Yanf M."/>
            <person name="Daum C."/>
            <person name="Ng V."/>
            <person name="Clum A."/>
            <person name="Ohm R."/>
            <person name="Martin F."/>
            <person name="Silar P."/>
            <person name="Natvig D."/>
            <person name="Lalanne C."/>
            <person name="Gautier V."/>
            <person name="Ament-Velasquez S.L."/>
            <person name="Kruys A."/>
            <person name="Hutchinson M.I."/>
            <person name="Powell A.J."/>
            <person name="Barry K."/>
            <person name="Miller A.N."/>
            <person name="Grigoriev I.V."/>
            <person name="Debuchy R."/>
            <person name="Gladieux P."/>
            <person name="Thoren M.H."/>
            <person name="Johannesson H."/>
        </authorList>
    </citation>
    <scope>NUCLEOTIDE SEQUENCE</scope>
    <source>
        <strain evidence="2">PSN243</strain>
    </source>
</reference>
<reference evidence="2" key="1">
    <citation type="journal article" date="2023" name="Mol. Phylogenet. Evol.">
        <title>Genome-scale phylogeny and comparative genomics of the fungal order Sordariales.</title>
        <authorList>
            <person name="Hensen N."/>
            <person name="Bonometti L."/>
            <person name="Westerberg I."/>
            <person name="Brannstrom I.O."/>
            <person name="Guillou S."/>
            <person name="Cros-Aarteil S."/>
            <person name="Calhoun S."/>
            <person name="Haridas S."/>
            <person name="Kuo A."/>
            <person name="Mondo S."/>
            <person name="Pangilinan J."/>
            <person name="Riley R."/>
            <person name="LaButti K."/>
            <person name="Andreopoulos B."/>
            <person name="Lipzen A."/>
            <person name="Chen C."/>
            <person name="Yan M."/>
            <person name="Daum C."/>
            <person name="Ng V."/>
            <person name="Clum A."/>
            <person name="Steindorff A."/>
            <person name="Ohm R.A."/>
            <person name="Martin F."/>
            <person name="Silar P."/>
            <person name="Natvig D.O."/>
            <person name="Lalanne C."/>
            <person name="Gautier V."/>
            <person name="Ament-Velasquez S.L."/>
            <person name="Kruys A."/>
            <person name="Hutchinson M.I."/>
            <person name="Powell A.J."/>
            <person name="Barry K."/>
            <person name="Miller A.N."/>
            <person name="Grigoriev I.V."/>
            <person name="Debuchy R."/>
            <person name="Gladieux P."/>
            <person name="Hiltunen Thoren M."/>
            <person name="Johannesson H."/>
        </authorList>
    </citation>
    <scope>NUCLEOTIDE SEQUENCE</scope>
    <source>
        <strain evidence="2">PSN243</strain>
    </source>
</reference>
<feature type="compositionally biased region" description="Basic residues" evidence="1">
    <location>
        <begin position="282"/>
        <end position="295"/>
    </location>
</feature>
<feature type="region of interest" description="Disordered" evidence="1">
    <location>
        <begin position="190"/>
        <end position="231"/>
    </location>
</feature>
<sequence>MKAPSPGASGLSSSVKDSYHIITNLFDAILKLLIAITQHINTTEAGSQNKAPSLGASLRSEVERLSIWGFDMSVGGGRLDAFLSHSPKTREALITTCLDLAYLLLTAVHQSLQSSERCQDSSRALINTLCHIRSIEPELVAEDVCSEADWDQCDSYDLEDLPDEINAHIVCLLDISMAIGDRFGEPVYGLAGSPNEPTGHSPDPSINGDNIRIDSSADSSIPAGRSPLVRNPTWHFLGQTTERSTDTEESQARRCVVQRISALRESLKALHDDEVTVESKARGVHRASNHPRRPSSKSPPALLVKGIRTHGGSREQNAVQETITHRAIALLRRPTKVSLPLSIAIGAASCLDALTARRCSY</sequence>
<comment type="caution">
    <text evidence="2">The sequence shown here is derived from an EMBL/GenBank/DDBJ whole genome shotgun (WGS) entry which is preliminary data.</text>
</comment>
<feature type="region of interest" description="Disordered" evidence="1">
    <location>
        <begin position="279"/>
        <end position="301"/>
    </location>
</feature>
<gene>
    <name evidence="2" type="ORF">QBC34DRAFT_415316</name>
</gene>
<accession>A0AAV9G8I3</accession>
<dbReference type="EMBL" id="MU865978">
    <property type="protein sequence ID" value="KAK4444330.1"/>
    <property type="molecule type" value="Genomic_DNA"/>
</dbReference>
<evidence type="ECO:0000313" key="3">
    <source>
        <dbReference type="Proteomes" id="UP001321760"/>
    </source>
</evidence>
<name>A0AAV9G8I3_9PEZI</name>